<accession>A0A8H3C203</accession>
<dbReference type="Proteomes" id="UP000663861">
    <property type="component" value="Unassembled WGS sequence"/>
</dbReference>
<dbReference type="GO" id="GO:0004364">
    <property type="term" value="F:glutathione transferase activity"/>
    <property type="evidence" value="ECO:0007669"/>
    <property type="project" value="InterPro"/>
</dbReference>
<name>A0A8H3C203_9AGAM</name>
<dbReference type="GO" id="GO:0005737">
    <property type="term" value="C:cytoplasm"/>
    <property type="evidence" value="ECO:0007669"/>
    <property type="project" value="InterPro"/>
</dbReference>
<proteinExistence type="predicted"/>
<dbReference type="InterPro" id="IPR036249">
    <property type="entry name" value="Thioredoxin-like_sf"/>
</dbReference>
<evidence type="ECO:0000313" key="5">
    <source>
        <dbReference type="Proteomes" id="UP000663861"/>
    </source>
</evidence>
<dbReference type="InterPro" id="IPR010987">
    <property type="entry name" value="Glutathione-S-Trfase_C-like"/>
</dbReference>
<evidence type="ECO:0000259" key="2">
    <source>
        <dbReference type="PROSITE" id="PS50404"/>
    </source>
</evidence>
<organism evidence="4 5">
    <name type="scientific">Rhizoctonia solani</name>
    <dbReference type="NCBI Taxonomy" id="456999"/>
    <lineage>
        <taxon>Eukaryota</taxon>
        <taxon>Fungi</taxon>
        <taxon>Dikarya</taxon>
        <taxon>Basidiomycota</taxon>
        <taxon>Agaricomycotina</taxon>
        <taxon>Agaricomycetes</taxon>
        <taxon>Cantharellales</taxon>
        <taxon>Ceratobasidiaceae</taxon>
        <taxon>Rhizoctonia</taxon>
    </lineage>
</organism>
<dbReference type="SFLD" id="SFLDG00358">
    <property type="entry name" value="Main_(cytGST)"/>
    <property type="match status" value="1"/>
</dbReference>
<dbReference type="PROSITE" id="PS50404">
    <property type="entry name" value="GST_NTER"/>
    <property type="match status" value="1"/>
</dbReference>
<feature type="domain" description="GST C-terminal" evidence="3">
    <location>
        <begin position="99"/>
        <end position="234"/>
    </location>
</feature>
<dbReference type="PRINTS" id="PR01625">
    <property type="entry name" value="GSTRNSFRASEO"/>
</dbReference>
<gene>
    <name evidence="4" type="ORF">RDB_LOCUS80776</name>
</gene>
<dbReference type="PANTHER" id="PTHR43968">
    <property type="match status" value="1"/>
</dbReference>
<protein>
    <recommendedName>
        <fullName evidence="6">Glutathione S-transferase C-terminal-like protein</fullName>
    </recommendedName>
</protein>
<evidence type="ECO:0000256" key="1">
    <source>
        <dbReference type="ARBA" id="ARBA00023002"/>
    </source>
</evidence>
<dbReference type="CDD" id="cd00570">
    <property type="entry name" value="GST_N_family"/>
    <property type="match status" value="1"/>
</dbReference>
<dbReference type="EMBL" id="CAJMWY010001546">
    <property type="protein sequence ID" value="CAE6470052.1"/>
    <property type="molecule type" value="Genomic_DNA"/>
</dbReference>
<evidence type="ECO:0008006" key="6">
    <source>
        <dbReference type="Google" id="ProtNLM"/>
    </source>
</evidence>
<feature type="domain" description="GST N-terminal" evidence="2">
    <location>
        <begin position="3"/>
        <end position="94"/>
    </location>
</feature>
<dbReference type="GO" id="GO:0045174">
    <property type="term" value="F:glutathione dehydrogenase (ascorbate) activity"/>
    <property type="evidence" value="ECO:0007669"/>
    <property type="project" value="UniProtKB-ARBA"/>
</dbReference>
<sequence>MANTLTLYTCDVCPFAQRTVIALEEAKADYITYNIDLLNKPEWYTSKVNPASKVPAIAYGGPKVNPENPSPESAKIAESLVLLEFIADLYPNSGLLSTDPVERARTRFIIDIFRTKVFLAHNALVWRGNSPEALYNGLLSFQEQLELHAKPFLGGNKINIADAAVAPFLVRLEAHLRNDVGGFTVGEGPKLYDEVFKSERFNTLSKYTHALLARETIKQSFSEDKYLERANFKLQEALKAGVSAF</sequence>
<dbReference type="PROSITE" id="PS50405">
    <property type="entry name" value="GST_CTER"/>
    <property type="match status" value="1"/>
</dbReference>
<dbReference type="Pfam" id="PF13409">
    <property type="entry name" value="GST_N_2"/>
    <property type="match status" value="1"/>
</dbReference>
<dbReference type="SUPFAM" id="SSF52833">
    <property type="entry name" value="Thioredoxin-like"/>
    <property type="match status" value="1"/>
</dbReference>
<dbReference type="InterPro" id="IPR050983">
    <property type="entry name" value="GST_Omega/HSP26"/>
</dbReference>
<comment type="caution">
    <text evidence="4">The sequence shown here is derived from an EMBL/GenBank/DDBJ whole genome shotgun (WGS) entry which is preliminary data.</text>
</comment>
<dbReference type="InterPro" id="IPR005442">
    <property type="entry name" value="GST_omega"/>
</dbReference>
<dbReference type="InterPro" id="IPR004045">
    <property type="entry name" value="Glutathione_S-Trfase_N"/>
</dbReference>
<evidence type="ECO:0000259" key="3">
    <source>
        <dbReference type="PROSITE" id="PS50405"/>
    </source>
</evidence>
<dbReference type="SUPFAM" id="SSF47616">
    <property type="entry name" value="GST C-terminal domain-like"/>
    <property type="match status" value="1"/>
</dbReference>
<dbReference type="SFLD" id="SFLDS00019">
    <property type="entry name" value="Glutathione_Transferase_(cytos"/>
    <property type="match status" value="1"/>
</dbReference>
<dbReference type="InterPro" id="IPR040079">
    <property type="entry name" value="Glutathione_S-Trfase"/>
</dbReference>
<evidence type="ECO:0000313" key="4">
    <source>
        <dbReference type="EMBL" id="CAE6470052.1"/>
    </source>
</evidence>
<reference evidence="4" key="1">
    <citation type="submission" date="2021-01" db="EMBL/GenBank/DDBJ databases">
        <authorList>
            <person name="Kaushik A."/>
        </authorList>
    </citation>
    <scope>NUCLEOTIDE SEQUENCE</scope>
    <source>
        <strain evidence="4">AG4-RS23</strain>
    </source>
</reference>
<dbReference type="PANTHER" id="PTHR43968:SF8">
    <property type="entry name" value="S-TRANSFERASE, PUTATIVE (AFU_ORTHOLOGUE AFUA_2G00590)-RELATED"/>
    <property type="match status" value="1"/>
</dbReference>
<keyword evidence="1" id="KW-0560">Oxidoreductase</keyword>
<dbReference type="AlphaFoldDB" id="A0A8H3C203"/>
<dbReference type="Gene3D" id="1.20.1050.10">
    <property type="match status" value="1"/>
</dbReference>
<dbReference type="InterPro" id="IPR036282">
    <property type="entry name" value="Glutathione-S-Trfase_C_sf"/>
</dbReference>
<dbReference type="Gene3D" id="3.40.30.10">
    <property type="entry name" value="Glutaredoxin"/>
    <property type="match status" value="1"/>
</dbReference>